<dbReference type="GO" id="GO:0004222">
    <property type="term" value="F:metalloendopeptidase activity"/>
    <property type="evidence" value="ECO:0007669"/>
    <property type="project" value="UniProtKB-UniRule"/>
</dbReference>
<feature type="active site" description="Proton donor" evidence="12">
    <location>
        <position position="218"/>
    </location>
</feature>
<evidence type="ECO:0000256" key="4">
    <source>
        <dbReference type="ARBA" id="ARBA00022723"/>
    </source>
</evidence>
<evidence type="ECO:0000256" key="12">
    <source>
        <dbReference type="PIRSR" id="PIRSR627057-1"/>
    </source>
</evidence>
<keyword evidence="10 14" id="KW-0472">Membrane</keyword>
<keyword evidence="9 14" id="KW-0482">Metalloprotease</keyword>
<evidence type="ECO:0000256" key="3">
    <source>
        <dbReference type="ARBA" id="ARBA00022692"/>
    </source>
</evidence>
<evidence type="ECO:0000259" key="15">
    <source>
        <dbReference type="Pfam" id="PF01435"/>
    </source>
</evidence>
<organism evidence="17 18">
    <name type="scientific">Polysphondylium violaceum</name>
    <dbReference type="NCBI Taxonomy" id="133409"/>
    <lineage>
        <taxon>Eukaryota</taxon>
        <taxon>Amoebozoa</taxon>
        <taxon>Evosea</taxon>
        <taxon>Eumycetozoa</taxon>
        <taxon>Dictyostelia</taxon>
        <taxon>Dictyosteliales</taxon>
        <taxon>Dictyosteliaceae</taxon>
        <taxon>Polysphondylium</taxon>
    </lineage>
</organism>
<evidence type="ECO:0000256" key="14">
    <source>
        <dbReference type="RuleBase" id="RU366005"/>
    </source>
</evidence>
<dbReference type="Proteomes" id="UP000695562">
    <property type="component" value="Unassembled WGS sequence"/>
</dbReference>
<keyword evidence="6 14" id="KW-0256">Endoplasmic reticulum</keyword>
<evidence type="ECO:0000259" key="16">
    <source>
        <dbReference type="Pfam" id="PF16491"/>
    </source>
</evidence>
<feature type="active site" evidence="12">
    <location>
        <position position="137"/>
    </location>
</feature>
<dbReference type="GO" id="GO:0046872">
    <property type="term" value="F:metal ion binding"/>
    <property type="evidence" value="ECO:0007669"/>
    <property type="project" value="UniProtKB-UniRule"/>
</dbReference>
<evidence type="ECO:0000256" key="9">
    <source>
        <dbReference type="ARBA" id="ARBA00023049"/>
    </source>
</evidence>
<evidence type="ECO:0000256" key="7">
    <source>
        <dbReference type="ARBA" id="ARBA00022833"/>
    </source>
</evidence>
<feature type="binding site" evidence="13">
    <location>
        <position position="140"/>
    </location>
    <ligand>
        <name>Zn(2+)</name>
        <dbReference type="ChEBI" id="CHEBI:29105"/>
        <note>catalytic</note>
    </ligand>
</feature>
<dbReference type="InterPro" id="IPR027057">
    <property type="entry name" value="CAXX_Prtase_1"/>
</dbReference>
<evidence type="ECO:0000256" key="13">
    <source>
        <dbReference type="PIRSR" id="PIRSR627057-2"/>
    </source>
</evidence>
<comment type="subcellular location">
    <subcellularLocation>
        <location evidence="1 14">Endoplasmic reticulum membrane</location>
        <topology evidence="1 14">Multi-pass membrane protein</topology>
    </subcellularLocation>
</comment>
<dbReference type="AlphaFoldDB" id="A0A8J4PJL3"/>
<dbReference type="GO" id="GO:0005789">
    <property type="term" value="C:endoplasmic reticulum membrane"/>
    <property type="evidence" value="ECO:0007669"/>
    <property type="project" value="UniProtKB-SubCell"/>
</dbReference>
<evidence type="ECO:0000256" key="6">
    <source>
        <dbReference type="ARBA" id="ARBA00022824"/>
    </source>
</evidence>
<evidence type="ECO:0000256" key="10">
    <source>
        <dbReference type="ARBA" id="ARBA00023136"/>
    </source>
</evidence>
<dbReference type="FunFam" id="3.30.2010.10:FF:000002">
    <property type="entry name" value="CAAX prenyl protease"/>
    <property type="match status" value="1"/>
</dbReference>
<accession>A0A8J4PJL3</accession>
<feature type="domain" description="Peptidase M48" evidence="15">
    <location>
        <begin position="69"/>
        <end position="267"/>
    </location>
</feature>
<dbReference type="EMBL" id="AJWJ01000833">
    <property type="protein sequence ID" value="KAF2068815.1"/>
    <property type="molecule type" value="Genomic_DNA"/>
</dbReference>
<feature type="non-terminal residue" evidence="17">
    <location>
        <position position="1"/>
    </location>
</feature>
<feature type="transmembrane region" description="Helical" evidence="14">
    <location>
        <begin position="7"/>
        <end position="28"/>
    </location>
</feature>
<evidence type="ECO:0000313" key="17">
    <source>
        <dbReference type="EMBL" id="KAF2068815.1"/>
    </source>
</evidence>
<evidence type="ECO:0000256" key="11">
    <source>
        <dbReference type="ARBA" id="ARBA00044456"/>
    </source>
</evidence>
<feature type="transmembrane region" description="Helical" evidence="14">
    <location>
        <begin position="34"/>
        <end position="54"/>
    </location>
</feature>
<comment type="caution">
    <text evidence="14">Lacks conserved residue(s) required for the propagation of feature annotation.</text>
</comment>
<dbReference type="GO" id="GO:0071586">
    <property type="term" value="P:CAAX-box protein processing"/>
    <property type="evidence" value="ECO:0007669"/>
    <property type="project" value="UniProtKB-UniRule"/>
</dbReference>
<evidence type="ECO:0000256" key="2">
    <source>
        <dbReference type="ARBA" id="ARBA00022670"/>
    </source>
</evidence>
<feature type="binding site" evidence="13">
    <location>
        <position position="136"/>
    </location>
    <ligand>
        <name>Zn(2+)</name>
        <dbReference type="ChEBI" id="CHEBI:29105"/>
        <note>catalytic</note>
    </ligand>
</feature>
<comment type="similarity">
    <text evidence="14">Belongs to the peptidase M48A family.</text>
</comment>
<name>A0A8J4PJL3_9MYCE</name>
<feature type="transmembrane region" description="Helical" evidence="14">
    <location>
        <begin position="184"/>
        <end position="206"/>
    </location>
</feature>
<feature type="transmembrane region" description="Helical" evidence="14">
    <location>
        <begin position="149"/>
        <end position="169"/>
    </location>
</feature>
<keyword evidence="7 13" id="KW-0862">Zinc</keyword>
<dbReference type="OrthoDB" id="360839at2759"/>
<dbReference type="Pfam" id="PF16491">
    <property type="entry name" value="Peptidase_M48_N"/>
    <property type="match status" value="1"/>
</dbReference>
<gene>
    <name evidence="17" type="ORF">CYY_009861</name>
</gene>
<sequence length="279" mass="32146">LFIKDKIMSFVLVLVIGSPVLAIVLYIMHWAGNLLWFYIWLFLLGFSLLAMTLYPTLIQPLFNTYSPVEGELQEAIFGLAKKVGFPATKMFIVNESKRSSHSNAYFYGFFKNKRIVLYDTLVKNFEKEEILAVLAHEMGHYKLNHTLKAFIISQFHVLFLFYSFGFFIYNTKMYSDFGFTTQPIFIGLILFQGLLKPIDSLVSFLLNCNSRKHEYEADTFAVKFGYDTPDHLVKLYIKDSGSLIVDPLYSAYHNSHPTLLERMANIKLQASIAKKSKSD</sequence>
<keyword evidence="4 13" id="KW-0479">Metal-binding</keyword>
<dbReference type="EC" id="3.4.24.84" evidence="14"/>
<keyword evidence="2 14" id="KW-0645">Protease</keyword>
<feature type="binding site" evidence="13">
    <location>
        <position position="214"/>
    </location>
    <ligand>
        <name>Zn(2+)</name>
        <dbReference type="ChEBI" id="CHEBI:29105"/>
        <note>catalytic</note>
    </ligand>
</feature>
<dbReference type="Pfam" id="PF01435">
    <property type="entry name" value="Peptidase_M48"/>
    <property type="match status" value="1"/>
</dbReference>
<evidence type="ECO:0000256" key="5">
    <source>
        <dbReference type="ARBA" id="ARBA00022801"/>
    </source>
</evidence>
<comment type="catalytic activity">
    <reaction evidence="11 14">
        <text>Hydrolyzes the peptide bond -P2-(S-farnesyl or geranylgeranyl)C-P1'-P2'-P3'-COOH where P1' and P2' are amino acids with aliphatic side chains and P3' is any C-terminal residue.</text>
        <dbReference type="EC" id="3.4.24.84"/>
    </reaction>
</comment>
<dbReference type="InterPro" id="IPR032456">
    <property type="entry name" value="Peptidase_M48_N"/>
</dbReference>
<protein>
    <recommendedName>
        <fullName evidence="14">CAAX prenyl protease</fullName>
        <ecNumber evidence="14">3.4.24.84</ecNumber>
    </recommendedName>
</protein>
<reference evidence="17" key="1">
    <citation type="submission" date="2020-01" db="EMBL/GenBank/DDBJ databases">
        <title>Development of genomics and gene disruption for Polysphondylium violaceum indicates a role for the polyketide synthase stlB in stalk morphogenesis.</title>
        <authorList>
            <person name="Narita B."/>
            <person name="Kawabe Y."/>
            <person name="Kin K."/>
            <person name="Saito T."/>
            <person name="Gibbs R."/>
            <person name="Kuspa A."/>
            <person name="Muzny D."/>
            <person name="Queller D."/>
            <person name="Richards S."/>
            <person name="Strassman J."/>
            <person name="Sucgang R."/>
            <person name="Worley K."/>
            <person name="Schaap P."/>
        </authorList>
    </citation>
    <scope>NUCLEOTIDE SEQUENCE</scope>
    <source>
        <strain evidence="17">QSvi11</strain>
    </source>
</reference>
<comment type="caution">
    <text evidence="17">The sequence shown here is derived from an EMBL/GenBank/DDBJ whole genome shotgun (WGS) entry which is preliminary data.</text>
</comment>
<proteinExistence type="inferred from homology"/>
<dbReference type="InterPro" id="IPR001915">
    <property type="entry name" value="Peptidase_M48"/>
</dbReference>
<evidence type="ECO:0000313" key="18">
    <source>
        <dbReference type="Proteomes" id="UP000695562"/>
    </source>
</evidence>
<keyword evidence="5 14" id="KW-0378">Hydrolase</keyword>
<keyword evidence="3 14" id="KW-0812">Transmembrane</keyword>
<comment type="cofactor">
    <cofactor evidence="13 14">
        <name>Zn(2+)</name>
        <dbReference type="ChEBI" id="CHEBI:29105"/>
    </cofactor>
    <text evidence="13 14">Binds 1 zinc ion per subunit.</text>
</comment>
<comment type="function">
    <text evidence="14">Proteolytically removes the C-terminal three residues of farnesylated proteins.</text>
</comment>
<dbReference type="CDD" id="cd07343">
    <property type="entry name" value="M48A_Zmpste24p_like"/>
    <property type="match status" value="1"/>
</dbReference>
<dbReference type="PANTHER" id="PTHR10120">
    <property type="entry name" value="CAAX PRENYL PROTEASE 1"/>
    <property type="match status" value="1"/>
</dbReference>
<feature type="domain" description="CAAX prenyl protease 1 N-terminal" evidence="16">
    <location>
        <begin position="1"/>
        <end position="64"/>
    </location>
</feature>
<keyword evidence="8 14" id="KW-1133">Transmembrane helix</keyword>
<evidence type="ECO:0000256" key="8">
    <source>
        <dbReference type="ARBA" id="ARBA00022989"/>
    </source>
</evidence>
<keyword evidence="18" id="KW-1185">Reference proteome</keyword>
<evidence type="ECO:0000256" key="1">
    <source>
        <dbReference type="ARBA" id="ARBA00004477"/>
    </source>
</evidence>
<dbReference type="Gene3D" id="3.30.2010.10">
    <property type="entry name" value="Metalloproteases ('zincins'), catalytic domain"/>
    <property type="match status" value="1"/>
</dbReference>